<comment type="caution">
    <text evidence="5">The sequence shown here is derived from an EMBL/GenBank/DDBJ whole genome shotgun (WGS) entry which is preliminary data.</text>
</comment>
<evidence type="ECO:0000259" key="4">
    <source>
        <dbReference type="PROSITE" id="PS50158"/>
    </source>
</evidence>
<dbReference type="SMART" id="SM00343">
    <property type="entry name" value="ZnF_C2HC"/>
    <property type="match status" value="1"/>
</dbReference>
<feature type="compositionally biased region" description="Basic and acidic residues" evidence="3">
    <location>
        <begin position="222"/>
        <end position="236"/>
    </location>
</feature>
<dbReference type="PANTHER" id="PTHR47481:SF31">
    <property type="entry name" value="OS01G0873500 PROTEIN"/>
    <property type="match status" value="1"/>
</dbReference>
<feature type="region of interest" description="Disordered" evidence="3">
    <location>
        <begin position="222"/>
        <end position="263"/>
    </location>
</feature>
<name>A0A409W1Y8_PSICY</name>
<dbReference type="AlphaFoldDB" id="A0A409W1Y8"/>
<accession>A0A409W1Y8</accession>
<proteinExistence type="predicted"/>
<dbReference type="InParanoid" id="A0A409W1Y8"/>
<dbReference type="PANTHER" id="PTHR47481">
    <property type="match status" value="1"/>
</dbReference>
<dbReference type="Gene3D" id="4.10.60.10">
    <property type="entry name" value="Zinc finger, CCHC-type"/>
    <property type="match status" value="1"/>
</dbReference>
<dbReference type="Proteomes" id="UP000283269">
    <property type="component" value="Unassembled WGS sequence"/>
</dbReference>
<sequence>MSSTIKLGDDFMKIPKLEEAGMNWVIYKTRFLWSIDARGYLDHVDGSAVTPPDPITRASPSPPMPQVLTAAEVVLDTAWRKELKIWNQGEAIVKQQIAVTISDSHFLKIRGKTTAYEIWEALVGDFENKSRMVSVDLRRRLQLERCAEKGDVRAHFTKMHTMCEDLAAMGQPPSDDDFYAIVMGSLPSSYDPYISTVNATSSVLSTTLTAENLMHTVTEEFDRRSLGSKGAKREENAAFFSNDSAQGSGSGGRGRRFGAGSSSRKNVECYNCKKKGHFKSECWAEGSGKASQGPKGKGKEKEKEGKGKGKEMAASAKDDDDEEGWMAMTSSDEEYDAISDGDISSVPSFALSDDDLMDFVFDGSEYGSDDPPNLEPVSDSDSDSNSVPDLQEVSNLESDDDDEEYERVYAPTSWLVNALNQADEAYTSHTSTTLANEHGLIDMDLYDSGAWVPPPLHQLC</sequence>
<keyword evidence="2" id="KW-0862">Zinc</keyword>
<dbReference type="InterPro" id="IPR001878">
    <property type="entry name" value="Znf_CCHC"/>
</dbReference>
<reference evidence="5 6" key="1">
    <citation type="journal article" date="2018" name="Evol. Lett.">
        <title>Horizontal gene cluster transfer increased hallucinogenic mushroom diversity.</title>
        <authorList>
            <person name="Reynolds H.T."/>
            <person name="Vijayakumar V."/>
            <person name="Gluck-Thaler E."/>
            <person name="Korotkin H.B."/>
            <person name="Matheny P.B."/>
            <person name="Slot J.C."/>
        </authorList>
    </citation>
    <scope>NUCLEOTIDE SEQUENCE [LARGE SCALE GENOMIC DNA]</scope>
    <source>
        <strain evidence="5 6">2631</strain>
    </source>
</reference>
<dbReference type="SUPFAM" id="SSF57756">
    <property type="entry name" value="Retrovirus zinc finger-like domains"/>
    <property type="match status" value="1"/>
</dbReference>
<evidence type="ECO:0000313" key="5">
    <source>
        <dbReference type="EMBL" id="PPQ72520.1"/>
    </source>
</evidence>
<evidence type="ECO:0000256" key="3">
    <source>
        <dbReference type="SAM" id="MobiDB-lite"/>
    </source>
</evidence>
<feature type="compositionally biased region" description="Basic and acidic residues" evidence="3">
    <location>
        <begin position="297"/>
        <end position="311"/>
    </location>
</feature>
<dbReference type="STRING" id="93625.A0A409W1Y8"/>
<feature type="region of interest" description="Disordered" evidence="3">
    <location>
        <begin position="360"/>
        <end position="406"/>
    </location>
</feature>
<evidence type="ECO:0000256" key="2">
    <source>
        <dbReference type="PROSITE-ProRule" id="PRU00047"/>
    </source>
</evidence>
<organism evidence="5 6">
    <name type="scientific">Psilocybe cyanescens</name>
    <dbReference type="NCBI Taxonomy" id="93625"/>
    <lineage>
        <taxon>Eukaryota</taxon>
        <taxon>Fungi</taxon>
        <taxon>Dikarya</taxon>
        <taxon>Basidiomycota</taxon>
        <taxon>Agaricomycotina</taxon>
        <taxon>Agaricomycetes</taxon>
        <taxon>Agaricomycetidae</taxon>
        <taxon>Agaricales</taxon>
        <taxon>Agaricineae</taxon>
        <taxon>Strophariaceae</taxon>
        <taxon>Psilocybe</taxon>
    </lineage>
</organism>
<feature type="domain" description="CCHC-type" evidence="4">
    <location>
        <begin position="269"/>
        <end position="282"/>
    </location>
</feature>
<feature type="region of interest" description="Disordered" evidence="3">
    <location>
        <begin position="284"/>
        <end position="323"/>
    </location>
</feature>
<dbReference type="GO" id="GO:0006397">
    <property type="term" value="P:mRNA processing"/>
    <property type="evidence" value="ECO:0007669"/>
    <property type="project" value="UniProtKB-KW"/>
</dbReference>
<dbReference type="PROSITE" id="PS50158">
    <property type="entry name" value="ZF_CCHC"/>
    <property type="match status" value="1"/>
</dbReference>
<keyword evidence="6" id="KW-1185">Reference proteome</keyword>
<evidence type="ECO:0000313" key="6">
    <source>
        <dbReference type="Proteomes" id="UP000283269"/>
    </source>
</evidence>
<keyword evidence="2" id="KW-0479">Metal-binding</keyword>
<dbReference type="Pfam" id="PF00098">
    <property type="entry name" value="zf-CCHC"/>
    <property type="match status" value="1"/>
</dbReference>
<dbReference type="GO" id="GO:0003676">
    <property type="term" value="F:nucleic acid binding"/>
    <property type="evidence" value="ECO:0007669"/>
    <property type="project" value="InterPro"/>
</dbReference>
<feature type="compositionally biased region" description="Low complexity" evidence="3">
    <location>
        <begin position="376"/>
        <end position="389"/>
    </location>
</feature>
<dbReference type="Pfam" id="PF14223">
    <property type="entry name" value="Retrotran_gag_2"/>
    <property type="match status" value="1"/>
</dbReference>
<protein>
    <recommendedName>
        <fullName evidence="4">CCHC-type domain-containing protein</fullName>
    </recommendedName>
</protein>
<keyword evidence="1" id="KW-0507">mRNA processing</keyword>
<dbReference type="EMBL" id="NHYD01003813">
    <property type="protein sequence ID" value="PPQ72520.1"/>
    <property type="molecule type" value="Genomic_DNA"/>
</dbReference>
<dbReference type="GO" id="GO:0008270">
    <property type="term" value="F:zinc ion binding"/>
    <property type="evidence" value="ECO:0007669"/>
    <property type="project" value="UniProtKB-KW"/>
</dbReference>
<evidence type="ECO:0000256" key="1">
    <source>
        <dbReference type="ARBA" id="ARBA00022664"/>
    </source>
</evidence>
<gene>
    <name evidence="5" type="ORF">CVT25_004305</name>
</gene>
<keyword evidence="2" id="KW-0863">Zinc-finger</keyword>
<dbReference type="OrthoDB" id="3269759at2759"/>
<dbReference type="InterPro" id="IPR036875">
    <property type="entry name" value="Znf_CCHC_sf"/>
</dbReference>